<comment type="caution">
    <text evidence="1">The sequence shown here is derived from an EMBL/GenBank/DDBJ whole genome shotgun (WGS) entry which is preliminary data.</text>
</comment>
<accession>A0ACB8G295</accession>
<keyword evidence="2" id="KW-1185">Reference proteome</keyword>
<gene>
    <name evidence="1" type="ORF">K3G42_022527</name>
</gene>
<evidence type="ECO:0000313" key="2">
    <source>
        <dbReference type="Proteomes" id="UP000827872"/>
    </source>
</evidence>
<protein>
    <submittedName>
        <fullName evidence="1">Uncharacterized protein</fullName>
    </submittedName>
</protein>
<proteinExistence type="predicted"/>
<evidence type="ECO:0000313" key="1">
    <source>
        <dbReference type="EMBL" id="KAH8013841.1"/>
    </source>
</evidence>
<reference evidence="1" key="1">
    <citation type="submission" date="2021-08" db="EMBL/GenBank/DDBJ databases">
        <title>The first chromosome-level gecko genome reveals the dynamic sex chromosomes of Neotropical dwarf geckos (Sphaerodactylidae: Sphaerodactylus).</title>
        <authorList>
            <person name="Pinto B.J."/>
            <person name="Keating S.E."/>
            <person name="Gamble T."/>
        </authorList>
    </citation>
    <scope>NUCLEOTIDE SEQUENCE</scope>
    <source>
        <strain evidence="1">TG3544</strain>
    </source>
</reference>
<organism evidence="1 2">
    <name type="scientific">Sphaerodactylus townsendi</name>
    <dbReference type="NCBI Taxonomy" id="933632"/>
    <lineage>
        <taxon>Eukaryota</taxon>
        <taxon>Metazoa</taxon>
        <taxon>Chordata</taxon>
        <taxon>Craniata</taxon>
        <taxon>Vertebrata</taxon>
        <taxon>Euteleostomi</taxon>
        <taxon>Lepidosauria</taxon>
        <taxon>Squamata</taxon>
        <taxon>Bifurcata</taxon>
        <taxon>Gekkota</taxon>
        <taxon>Sphaerodactylidae</taxon>
        <taxon>Sphaerodactylus</taxon>
    </lineage>
</organism>
<dbReference type="EMBL" id="CM037615">
    <property type="protein sequence ID" value="KAH8013841.1"/>
    <property type="molecule type" value="Genomic_DNA"/>
</dbReference>
<name>A0ACB8G295_9SAUR</name>
<dbReference type="Proteomes" id="UP000827872">
    <property type="component" value="Linkage Group LG02"/>
</dbReference>
<sequence>MKHFYQLHFPSPGSKGMKKSNGTQNTGKPIDPRQYGSTATATINTSFQTKVLQISEVLNCKTVHVRNPHGFISSLVFWVFSGCFLHHRSLLQQSLFLWAVIACIHSGTYYLYTSRLDYCNSLYAGLPLTVILKLKIKATYKVLPRTKKSCQNGL</sequence>